<protein>
    <recommendedName>
        <fullName evidence="1">Vid27 N-terminal domain-containing protein</fullName>
    </recommendedName>
</protein>
<dbReference type="Proteomes" id="UP000005666">
    <property type="component" value="Chromosome 16"/>
</dbReference>
<dbReference type="OMA" id="RVISWKD"/>
<dbReference type="EMBL" id="HE612871">
    <property type="protein sequence ID" value="CCE66323.1"/>
    <property type="molecule type" value="Genomic_DNA"/>
</dbReference>
<dbReference type="AlphaFoldDB" id="G8C2E5"/>
<evidence type="ECO:0000259" key="1">
    <source>
        <dbReference type="Pfam" id="PF17748"/>
    </source>
</evidence>
<sequence>MNIVKSLIVNTARQELVTVPTGRFDLLRSKTSPKSSLECIYNRACVTIAEVGFCTHELIVVKLEEYLEDDDINGSDDFTDDAISVLSTQSKMKDEQWTFRINEKLGFHKKWNTQGEMVLTWNNTLGDEEDEMVQFAVNSDTLLNEIENFIQIFYRCVYLSICKKDNVSITYDNINDMEKLSIENYKEKQEEVELEEYWQDDNRNGDANKINDHYENGMGLDDHDDIYFDASDYPEIIINET</sequence>
<name>G8C2E5_TETPH</name>
<dbReference type="eggNOG" id="KOG2395">
    <property type="taxonomic scope" value="Eukaryota"/>
</dbReference>
<dbReference type="KEGG" id="tpf:TPHA_0P01650"/>
<accession>G8C2E5</accession>
<organism evidence="2 3">
    <name type="scientific">Tetrapisispora phaffii (strain ATCC 24235 / CBS 4417 / NBRC 1672 / NRRL Y-8282 / UCD 70-5)</name>
    <name type="common">Yeast</name>
    <name type="synonym">Fabospora phaffii</name>
    <dbReference type="NCBI Taxonomy" id="1071381"/>
    <lineage>
        <taxon>Eukaryota</taxon>
        <taxon>Fungi</taxon>
        <taxon>Dikarya</taxon>
        <taxon>Ascomycota</taxon>
        <taxon>Saccharomycotina</taxon>
        <taxon>Saccharomycetes</taxon>
        <taxon>Saccharomycetales</taxon>
        <taxon>Saccharomycetaceae</taxon>
        <taxon>Tetrapisispora</taxon>
    </lineage>
</organism>
<proteinExistence type="predicted"/>
<dbReference type="OrthoDB" id="10251113at2759"/>
<dbReference type="Pfam" id="PF17748">
    <property type="entry name" value="VID27_N"/>
    <property type="match status" value="1"/>
</dbReference>
<dbReference type="HOGENOM" id="CLU_1152410_0_0_1"/>
<dbReference type="GeneID" id="11530758"/>
<reference evidence="2 3" key="1">
    <citation type="journal article" date="2011" name="Proc. Natl. Acad. Sci. U.S.A.">
        <title>Evolutionary erosion of yeast sex chromosomes by mating-type switching accidents.</title>
        <authorList>
            <person name="Gordon J.L."/>
            <person name="Armisen D."/>
            <person name="Proux-Wera E."/>
            <person name="Oheigeartaigh S.S."/>
            <person name="Byrne K.P."/>
            <person name="Wolfe K.H."/>
        </authorList>
    </citation>
    <scope>NUCLEOTIDE SEQUENCE [LARGE SCALE GENOMIC DNA]</scope>
    <source>
        <strain evidence="3">ATCC 24235 / CBS 4417 / NBRC 1672 / NRRL Y-8282 / UCD 70-5</strain>
    </source>
</reference>
<evidence type="ECO:0000313" key="3">
    <source>
        <dbReference type="Proteomes" id="UP000005666"/>
    </source>
</evidence>
<dbReference type="InterPro" id="IPR040979">
    <property type="entry name" value="Vid27_N"/>
</dbReference>
<feature type="domain" description="Vid27 N-terminal" evidence="1">
    <location>
        <begin position="1"/>
        <end position="177"/>
    </location>
</feature>
<gene>
    <name evidence="2" type="primary">TPHA0P01650</name>
    <name evidence="2" type="ordered locus">TPHA_0P01650</name>
</gene>
<dbReference type="RefSeq" id="XP_003688757.1">
    <property type="nucleotide sequence ID" value="XM_003688709.1"/>
</dbReference>
<evidence type="ECO:0000313" key="2">
    <source>
        <dbReference type="EMBL" id="CCE66323.1"/>
    </source>
</evidence>
<keyword evidence="3" id="KW-1185">Reference proteome</keyword>